<accession>W1X541</accession>
<reference evidence="1" key="1">
    <citation type="submission" date="2013-12" db="EMBL/GenBank/DDBJ databases">
        <title>A Varibaculum cambriense genome reconstructed from a premature infant gut community with otherwise low bacterial novelty that shifts toward anaerobic metabolism during the third week of life.</title>
        <authorList>
            <person name="Brown C.T."/>
            <person name="Sharon I."/>
            <person name="Thomas B.C."/>
            <person name="Castelle C.J."/>
            <person name="Morowitz M.J."/>
            <person name="Banfield J.F."/>
        </authorList>
    </citation>
    <scope>NUCLEOTIDE SEQUENCE</scope>
</reference>
<gene>
    <name evidence="1" type="ORF">Q604_UNBC17770G0001</name>
</gene>
<proteinExistence type="predicted"/>
<feature type="non-terminal residue" evidence="1">
    <location>
        <position position="1"/>
    </location>
</feature>
<dbReference type="EMBL" id="AZMM01017770">
    <property type="protein sequence ID" value="ETJ25537.1"/>
    <property type="molecule type" value="Genomic_DNA"/>
</dbReference>
<sequence>YIISENENDKSVNPGLYVFTDQVEVDGLKKKNFDFSDEWDIYLYDFSQLMKLLNDANISEICINCGSIDFKINEQSLEVI</sequence>
<feature type="non-terminal residue" evidence="1">
    <location>
        <position position="80"/>
    </location>
</feature>
<dbReference type="AlphaFoldDB" id="W1X541"/>
<organism evidence="1">
    <name type="scientific">human gut metagenome</name>
    <dbReference type="NCBI Taxonomy" id="408170"/>
    <lineage>
        <taxon>unclassified sequences</taxon>
        <taxon>metagenomes</taxon>
        <taxon>organismal metagenomes</taxon>
    </lineage>
</organism>
<comment type="caution">
    <text evidence="1">The sequence shown here is derived from an EMBL/GenBank/DDBJ whole genome shotgun (WGS) entry which is preliminary data.</text>
</comment>
<name>W1X541_9ZZZZ</name>
<evidence type="ECO:0000313" key="1">
    <source>
        <dbReference type="EMBL" id="ETJ25537.1"/>
    </source>
</evidence>
<protein>
    <submittedName>
        <fullName evidence="1">Uncharacterized protein</fullName>
    </submittedName>
</protein>